<keyword evidence="3" id="KW-0378">Hydrolase</keyword>
<evidence type="ECO:0000313" key="12">
    <source>
        <dbReference type="EMBL" id="KAF6001378.1"/>
    </source>
</evidence>
<dbReference type="CDD" id="cd00268">
    <property type="entry name" value="DEADc"/>
    <property type="match status" value="1"/>
</dbReference>
<dbReference type="Gene3D" id="3.40.50.300">
    <property type="entry name" value="P-loop containing nucleotide triphosphate hydrolases"/>
    <property type="match status" value="2"/>
</dbReference>
<dbReference type="InterPro" id="IPR014001">
    <property type="entry name" value="Helicase_ATP-bd"/>
</dbReference>
<keyword evidence="6" id="KW-0694">RNA-binding</keyword>
<dbReference type="GO" id="GO:0005829">
    <property type="term" value="C:cytosol"/>
    <property type="evidence" value="ECO:0007669"/>
    <property type="project" value="TreeGrafter"/>
</dbReference>
<evidence type="ECO:0000259" key="10">
    <source>
        <dbReference type="PROSITE" id="PS51192"/>
    </source>
</evidence>
<dbReference type="InterPro" id="IPR027417">
    <property type="entry name" value="P-loop_NTPase"/>
</dbReference>
<feature type="region of interest" description="Disordered" evidence="9">
    <location>
        <begin position="531"/>
        <end position="553"/>
    </location>
</feature>
<dbReference type="PROSITE" id="PS51194">
    <property type="entry name" value="HELICASE_CTER"/>
    <property type="match status" value="1"/>
</dbReference>
<dbReference type="PANTHER" id="PTHR47959:SF21">
    <property type="entry name" value="DEAD-BOX HELICASE 56"/>
    <property type="match status" value="1"/>
</dbReference>
<keyword evidence="5" id="KW-0067">ATP-binding</keyword>
<dbReference type="InterPro" id="IPR011545">
    <property type="entry name" value="DEAD/DEAH_box_helicase_dom"/>
</dbReference>
<evidence type="ECO:0000256" key="2">
    <source>
        <dbReference type="ARBA" id="ARBA00022741"/>
    </source>
</evidence>
<dbReference type="GO" id="GO:0016787">
    <property type="term" value="F:hydrolase activity"/>
    <property type="evidence" value="ECO:0007669"/>
    <property type="project" value="UniProtKB-KW"/>
</dbReference>
<dbReference type="PROSITE" id="PS51192">
    <property type="entry name" value="HELICASE_ATP_BIND_1"/>
    <property type="match status" value="1"/>
</dbReference>
<dbReference type="InterPro" id="IPR050079">
    <property type="entry name" value="DEAD_box_RNA_helicase"/>
</dbReference>
<dbReference type="InterPro" id="IPR044742">
    <property type="entry name" value="DEAD/DEAH_RhlB"/>
</dbReference>
<dbReference type="CDD" id="cd18787">
    <property type="entry name" value="SF2_C_DEAD"/>
    <property type="match status" value="1"/>
</dbReference>
<gene>
    <name evidence="12" type="primary">DDX56</name>
    <name evidence="12" type="ORF">F1559_004046</name>
</gene>
<evidence type="ECO:0000256" key="4">
    <source>
        <dbReference type="ARBA" id="ARBA00022806"/>
    </source>
</evidence>
<keyword evidence="13" id="KW-1185">Reference proteome</keyword>
<evidence type="ECO:0000256" key="5">
    <source>
        <dbReference type="ARBA" id="ARBA00022840"/>
    </source>
</evidence>
<sequence length="553" mass="61377">MGASKATAFTRFGLDARVLEAVGAQLRWRAPSPVQEAVIPAVLAGKDVLVNAPTGSGKTGAYALPLVHRLLQLYDSENARGGWVERTRALVVVPSQDLAIQHGRIFEVLLKQLPLHCCVITGSGDNKSLLNTWTDASICVGTPAGLADCLSSERAANIVLLVIDEADLVLTFAKSTTQVQSIVQRVPATAQGILVSATLDEEVEALRALALHQPETCRVEASWDAQASAKPQRVQYWVSRLSSPDERYLWLYVVLRLRILQGRILVFVNSVPGAYRVKLFLDRFSLRCAVLNADLPVTSRHHCLQQFDAGVFDILIASDEATTAKATGYSASRGLDFRHVDVVIHFDLPADAESFLHRSGRTARAGRHGKVVAVVTSDDESGRLEQFFGEHPRLSTYERPRPLAIRNESMETFRYRAEDALCACTLLAVREARVQALRDEMLRSRVFREALLAARDGDHADLEVLSHDRPLVRRRLAAHLAHIPDYMLKDDRLWQVFVPEIANASGSRTDLKPATPDDLNLPVVNRIKRKHRSKLAHRASRQRSAEPLKRLRL</sequence>
<dbReference type="GO" id="GO:0003723">
    <property type="term" value="F:RNA binding"/>
    <property type="evidence" value="ECO:0007669"/>
    <property type="project" value="UniProtKB-KW"/>
</dbReference>
<dbReference type="SMART" id="SM00490">
    <property type="entry name" value="HELICc"/>
    <property type="match status" value="1"/>
</dbReference>
<keyword evidence="4 12" id="KW-0347">Helicase</keyword>
<keyword evidence="2" id="KW-0547">Nucleotide-binding</keyword>
<dbReference type="Proteomes" id="UP000530660">
    <property type="component" value="Unassembled WGS sequence"/>
</dbReference>
<dbReference type="EC" id="3.6.4.13" evidence="1"/>
<dbReference type="SMART" id="SM00487">
    <property type="entry name" value="DEXDc"/>
    <property type="match status" value="1"/>
</dbReference>
<dbReference type="PANTHER" id="PTHR47959">
    <property type="entry name" value="ATP-DEPENDENT RNA HELICASE RHLE-RELATED"/>
    <property type="match status" value="1"/>
</dbReference>
<proteinExistence type="inferred from homology"/>
<feature type="compositionally biased region" description="Basic residues" evidence="9">
    <location>
        <begin position="531"/>
        <end position="541"/>
    </location>
</feature>
<dbReference type="InterPro" id="IPR001650">
    <property type="entry name" value="Helicase_C-like"/>
</dbReference>
<protein>
    <recommendedName>
        <fullName evidence="1">RNA helicase</fullName>
        <ecNumber evidence="1">3.6.4.13</ecNumber>
    </recommendedName>
</protein>
<accession>A0A7J7IED8</accession>
<dbReference type="AlphaFoldDB" id="A0A7J7IED8"/>
<dbReference type="SUPFAM" id="SSF52540">
    <property type="entry name" value="P-loop containing nucleoside triphosphate hydrolases"/>
    <property type="match status" value="1"/>
</dbReference>
<reference evidence="12 13" key="1">
    <citation type="journal article" date="2020" name="J. Phycol.">
        <title>Comparative genome analysis reveals Cyanidiococcus gen. nov., a new extremophilic red algal genus sister to Cyanidioschyzon (Cyanidioschyzonaceae, Rhodophyta).</title>
        <authorList>
            <person name="Liu S.-L."/>
            <person name="Chiang Y.-R."/>
            <person name="Yoon H.S."/>
            <person name="Fu H.-Y."/>
        </authorList>
    </citation>
    <scope>NUCLEOTIDE SEQUENCE [LARGE SCALE GENOMIC DNA]</scope>
    <source>
        <strain evidence="12 13">THAL066</strain>
    </source>
</reference>
<feature type="domain" description="Helicase C-terminal" evidence="11">
    <location>
        <begin position="247"/>
        <end position="409"/>
    </location>
</feature>
<comment type="similarity">
    <text evidence="7">Belongs to the DEAD box helicase family. DDX56/DBP9 subfamily.</text>
</comment>
<evidence type="ECO:0000256" key="6">
    <source>
        <dbReference type="ARBA" id="ARBA00022884"/>
    </source>
</evidence>
<feature type="compositionally biased region" description="Basic and acidic residues" evidence="9">
    <location>
        <begin position="543"/>
        <end position="553"/>
    </location>
</feature>
<evidence type="ECO:0000256" key="7">
    <source>
        <dbReference type="ARBA" id="ARBA00038041"/>
    </source>
</evidence>
<evidence type="ECO:0000259" key="11">
    <source>
        <dbReference type="PROSITE" id="PS51194"/>
    </source>
</evidence>
<evidence type="ECO:0000313" key="13">
    <source>
        <dbReference type="Proteomes" id="UP000530660"/>
    </source>
</evidence>
<evidence type="ECO:0000256" key="8">
    <source>
        <dbReference type="ARBA" id="ARBA00047984"/>
    </source>
</evidence>
<dbReference type="OrthoDB" id="1191041at2759"/>
<comment type="catalytic activity">
    <reaction evidence="8">
        <text>ATP + H2O = ADP + phosphate + H(+)</text>
        <dbReference type="Rhea" id="RHEA:13065"/>
        <dbReference type="ChEBI" id="CHEBI:15377"/>
        <dbReference type="ChEBI" id="CHEBI:15378"/>
        <dbReference type="ChEBI" id="CHEBI:30616"/>
        <dbReference type="ChEBI" id="CHEBI:43474"/>
        <dbReference type="ChEBI" id="CHEBI:456216"/>
        <dbReference type="EC" id="3.6.4.13"/>
    </reaction>
</comment>
<dbReference type="Pfam" id="PF00271">
    <property type="entry name" value="Helicase_C"/>
    <property type="match status" value="1"/>
</dbReference>
<evidence type="ECO:0000256" key="3">
    <source>
        <dbReference type="ARBA" id="ARBA00022801"/>
    </source>
</evidence>
<dbReference type="GO" id="GO:0003724">
    <property type="term" value="F:RNA helicase activity"/>
    <property type="evidence" value="ECO:0007669"/>
    <property type="project" value="UniProtKB-EC"/>
</dbReference>
<evidence type="ECO:0000256" key="1">
    <source>
        <dbReference type="ARBA" id="ARBA00012552"/>
    </source>
</evidence>
<dbReference type="EMBL" id="VWRR01000015">
    <property type="protein sequence ID" value="KAF6001378.1"/>
    <property type="molecule type" value="Genomic_DNA"/>
</dbReference>
<comment type="caution">
    <text evidence="12">The sequence shown here is derived from an EMBL/GenBank/DDBJ whole genome shotgun (WGS) entry which is preliminary data.</text>
</comment>
<dbReference type="GO" id="GO:0005524">
    <property type="term" value="F:ATP binding"/>
    <property type="evidence" value="ECO:0007669"/>
    <property type="project" value="UniProtKB-KW"/>
</dbReference>
<organism evidence="12 13">
    <name type="scientific">Cyanidiococcus yangmingshanensis</name>
    <dbReference type="NCBI Taxonomy" id="2690220"/>
    <lineage>
        <taxon>Eukaryota</taxon>
        <taxon>Rhodophyta</taxon>
        <taxon>Bangiophyceae</taxon>
        <taxon>Cyanidiales</taxon>
        <taxon>Cyanidiaceae</taxon>
        <taxon>Cyanidiococcus</taxon>
    </lineage>
</organism>
<dbReference type="Pfam" id="PF00270">
    <property type="entry name" value="DEAD"/>
    <property type="match status" value="1"/>
</dbReference>
<name>A0A7J7IED8_9RHOD</name>
<evidence type="ECO:0000256" key="9">
    <source>
        <dbReference type="SAM" id="MobiDB-lite"/>
    </source>
</evidence>
<feature type="domain" description="Helicase ATP-binding" evidence="10">
    <location>
        <begin position="39"/>
        <end position="217"/>
    </location>
</feature>